<dbReference type="SUPFAM" id="SSF56281">
    <property type="entry name" value="Metallo-hydrolase/oxidoreductase"/>
    <property type="match status" value="1"/>
</dbReference>
<feature type="domain" description="Metallo-beta-lactamase" evidence="1">
    <location>
        <begin position="46"/>
        <end position="242"/>
    </location>
</feature>
<dbReference type="PANTHER" id="PTHR15032">
    <property type="entry name" value="N-ACYL-PHOSPHATIDYLETHANOLAMINE-HYDROLYZING PHOSPHOLIPASE D"/>
    <property type="match status" value="1"/>
</dbReference>
<reference evidence="2 3" key="1">
    <citation type="submission" date="2019-02" db="EMBL/GenBank/DDBJ databases">
        <title>Prokaryotic population dynamics and viral predation in marine succession experiment using metagenomics: the confinement effect.</title>
        <authorList>
            <person name="Haro-Moreno J.M."/>
            <person name="Rodriguez-Valera F."/>
            <person name="Lopez-Perez M."/>
        </authorList>
    </citation>
    <scope>NUCLEOTIDE SEQUENCE [LARGE SCALE GENOMIC DNA]</scope>
    <source>
        <strain evidence="2">MED-G170</strain>
    </source>
</reference>
<proteinExistence type="predicted"/>
<dbReference type="InterPro" id="IPR001279">
    <property type="entry name" value="Metallo-B-lactamas"/>
</dbReference>
<gene>
    <name evidence="2" type="ORF">EVB03_06480</name>
</gene>
<dbReference type="GO" id="GO:0005737">
    <property type="term" value="C:cytoplasm"/>
    <property type="evidence" value="ECO:0007669"/>
    <property type="project" value="TreeGrafter"/>
</dbReference>
<organism evidence="2 3">
    <name type="scientific">SAR92 clade bacterium</name>
    <dbReference type="NCBI Taxonomy" id="2315479"/>
    <lineage>
        <taxon>Bacteria</taxon>
        <taxon>Pseudomonadati</taxon>
        <taxon>Pseudomonadota</taxon>
        <taxon>Gammaproteobacteria</taxon>
        <taxon>Cellvibrionales</taxon>
        <taxon>Porticoccaceae</taxon>
        <taxon>SAR92 clade</taxon>
    </lineage>
</organism>
<protein>
    <submittedName>
        <fullName evidence="2">MBL fold metallo-hydrolase</fullName>
    </submittedName>
</protein>
<dbReference type="InterPro" id="IPR036866">
    <property type="entry name" value="RibonucZ/Hydroxyglut_hydro"/>
</dbReference>
<evidence type="ECO:0000259" key="1">
    <source>
        <dbReference type="Pfam" id="PF12706"/>
    </source>
</evidence>
<evidence type="ECO:0000313" key="3">
    <source>
        <dbReference type="Proteomes" id="UP000315889"/>
    </source>
</evidence>
<dbReference type="Gene3D" id="3.60.15.10">
    <property type="entry name" value="Ribonuclease Z/Hydroxyacylglutathione hydrolase-like"/>
    <property type="match status" value="1"/>
</dbReference>
<name>A0A520MF31_9GAMM</name>
<dbReference type="EMBL" id="SHBP01000008">
    <property type="protein sequence ID" value="RZO19842.1"/>
    <property type="molecule type" value="Genomic_DNA"/>
</dbReference>
<dbReference type="PIRSF" id="PIRSF038896">
    <property type="entry name" value="NAPE-PLD"/>
    <property type="match status" value="1"/>
</dbReference>
<keyword evidence="2" id="KW-0378">Hydrolase</keyword>
<dbReference type="InterPro" id="IPR024884">
    <property type="entry name" value="NAPE-PLD"/>
</dbReference>
<dbReference type="Proteomes" id="UP000315889">
    <property type="component" value="Unassembled WGS sequence"/>
</dbReference>
<dbReference type="GO" id="GO:0008270">
    <property type="term" value="F:zinc ion binding"/>
    <property type="evidence" value="ECO:0007669"/>
    <property type="project" value="InterPro"/>
</dbReference>
<dbReference type="AlphaFoldDB" id="A0A520MF31"/>
<sequence length="286" mass="32202">MTKDSPPERVSIELSNDWEKLKADSANYAVWIGHATYLINNGDLTILTDPIFSERASPVGWAGPERLIPPAIPIERLPHIDAVVISHNHYDHLDLPSLNALQLTNPNLLILVPQGDKDLLAGEGLDNVTEFRWWQTKRLKQTDFTFTPVQHWSGRGITGRNSSWWGGWYMQSPNLSLYHAGDTGYSKDFLDTRQRLGAPDFAFVPIGAYKPRWFMKNQHVDPAEAIQVALDLEASKSFGMHWGTFILTDEAIEEPRTVLLQELEKRNLASDFLVAPTPGAIIPLKN</sequence>
<comment type="caution">
    <text evidence="2">The sequence shown here is derived from an EMBL/GenBank/DDBJ whole genome shotgun (WGS) entry which is preliminary data.</text>
</comment>
<dbReference type="Pfam" id="PF12706">
    <property type="entry name" value="Lactamase_B_2"/>
    <property type="match status" value="1"/>
</dbReference>
<evidence type="ECO:0000313" key="2">
    <source>
        <dbReference type="EMBL" id="RZO19842.1"/>
    </source>
</evidence>
<dbReference type="GO" id="GO:0070290">
    <property type="term" value="F:N-acylphosphatidylethanolamine-specific phospholipase D activity"/>
    <property type="evidence" value="ECO:0007669"/>
    <property type="project" value="InterPro"/>
</dbReference>
<accession>A0A520MF31</accession>
<dbReference type="PANTHER" id="PTHR15032:SF4">
    <property type="entry name" value="N-ACYL-PHOSPHATIDYLETHANOLAMINE-HYDROLYZING PHOSPHOLIPASE D"/>
    <property type="match status" value="1"/>
</dbReference>